<evidence type="ECO:0000313" key="3">
    <source>
        <dbReference type="Proteomes" id="UP000006727"/>
    </source>
</evidence>
<proteinExistence type="predicted"/>
<reference evidence="1 3" key="1">
    <citation type="journal article" date="2008" name="Science">
        <title>The Physcomitrella genome reveals evolutionary insights into the conquest of land by plants.</title>
        <authorList>
            <person name="Rensing S."/>
            <person name="Lang D."/>
            <person name="Zimmer A."/>
            <person name="Terry A."/>
            <person name="Salamov A."/>
            <person name="Shapiro H."/>
            <person name="Nishiyama T."/>
            <person name="Perroud P.-F."/>
            <person name="Lindquist E."/>
            <person name="Kamisugi Y."/>
            <person name="Tanahashi T."/>
            <person name="Sakakibara K."/>
            <person name="Fujita T."/>
            <person name="Oishi K."/>
            <person name="Shin-I T."/>
            <person name="Kuroki Y."/>
            <person name="Toyoda A."/>
            <person name="Suzuki Y."/>
            <person name="Hashimoto A."/>
            <person name="Yamaguchi K."/>
            <person name="Sugano A."/>
            <person name="Kohara Y."/>
            <person name="Fujiyama A."/>
            <person name="Anterola A."/>
            <person name="Aoki S."/>
            <person name="Ashton N."/>
            <person name="Barbazuk W.B."/>
            <person name="Barker E."/>
            <person name="Bennetzen J."/>
            <person name="Bezanilla M."/>
            <person name="Blankenship R."/>
            <person name="Cho S.H."/>
            <person name="Dutcher S."/>
            <person name="Estelle M."/>
            <person name="Fawcett J.A."/>
            <person name="Gundlach H."/>
            <person name="Hanada K."/>
            <person name="Heyl A."/>
            <person name="Hicks K.A."/>
            <person name="Hugh J."/>
            <person name="Lohr M."/>
            <person name="Mayer K."/>
            <person name="Melkozernov A."/>
            <person name="Murata T."/>
            <person name="Nelson D."/>
            <person name="Pils B."/>
            <person name="Prigge M."/>
            <person name="Reiss B."/>
            <person name="Renner T."/>
            <person name="Rombauts S."/>
            <person name="Rushton P."/>
            <person name="Sanderfoot A."/>
            <person name="Schween G."/>
            <person name="Shiu S.-H."/>
            <person name="Stueber K."/>
            <person name="Theodoulou F.L."/>
            <person name="Tu H."/>
            <person name="Van de Peer Y."/>
            <person name="Verrier P.J."/>
            <person name="Waters E."/>
            <person name="Wood A."/>
            <person name="Yang L."/>
            <person name="Cove D."/>
            <person name="Cuming A."/>
            <person name="Hasebe M."/>
            <person name="Lucas S."/>
            <person name="Mishler D.B."/>
            <person name="Reski R."/>
            <person name="Grigoriev I."/>
            <person name="Quatrano R.S."/>
            <person name="Boore J.L."/>
        </authorList>
    </citation>
    <scope>NUCLEOTIDE SEQUENCE [LARGE SCALE GENOMIC DNA]</scope>
    <source>
        <strain evidence="2 3">cv. Gransden 2004</strain>
    </source>
</reference>
<dbReference type="Proteomes" id="UP000006727">
    <property type="component" value="Chromosome 12"/>
</dbReference>
<dbReference type="EMBL" id="ABEU02000012">
    <property type="protein sequence ID" value="PNR43453.1"/>
    <property type="molecule type" value="Genomic_DNA"/>
</dbReference>
<evidence type="ECO:0000313" key="1">
    <source>
        <dbReference type="EMBL" id="PNR43453.1"/>
    </source>
</evidence>
<sequence length="94" mass="10935">MVPPSNPWLQWRLHPIDASINNVNITNFCTERWMLKHPCRLLDYIALKVRVERDSNNEAADEAPLVMPKQLVALQTSQFINQVLNPHHAHLARF</sequence>
<dbReference type="Gramene" id="Pp3c12_4970V3.1">
    <property type="protein sequence ID" value="Pp3c12_4970V3.1"/>
    <property type="gene ID" value="Pp3c12_4970"/>
</dbReference>
<dbReference type="PaxDb" id="3218-PP1S246_10V6.1"/>
<evidence type="ECO:0000313" key="2">
    <source>
        <dbReference type="EnsemblPlants" id="Pp3c12_4970V3.1"/>
    </source>
</evidence>
<protein>
    <submittedName>
        <fullName evidence="1 2">Uncharacterized protein</fullName>
    </submittedName>
</protein>
<reference evidence="2" key="3">
    <citation type="submission" date="2020-12" db="UniProtKB">
        <authorList>
            <consortium name="EnsemblPlants"/>
        </authorList>
    </citation>
    <scope>IDENTIFICATION</scope>
</reference>
<gene>
    <name evidence="1" type="ORF">PHYPA_015834</name>
</gene>
<dbReference type="AlphaFoldDB" id="A0A2K1JPI5"/>
<accession>A0A2K1JPI5</accession>
<name>A0A2K1JPI5_PHYPA</name>
<keyword evidence="3" id="KW-1185">Reference proteome</keyword>
<organism evidence="1">
    <name type="scientific">Physcomitrium patens</name>
    <name type="common">Spreading-leaved earth moss</name>
    <name type="synonym">Physcomitrella patens</name>
    <dbReference type="NCBI Taxonomy" id="3218"/>
    <lineage>
        <taxon>Eukaryota</taxon>
        <taxon>Viridiplantae</taxon>
        <taxon>Streptophyta</taxon>
        <taxon>Embryophyta</taxon>
        <taxon>Bryophyta</taxon>
        <taxon>Bryophytina</taxon>
        <taxon>Bryopsida</taxon>
        <taxon>Funariidae</taxon>
        <taxon>Funariales</taxon>
        <taxon>Funariaceae</taxon>
        <taxon>Physcomitrium</taxon>
    </lineage>
</organism>
<dbReference type="EnsemblPlants" id="Pp3c12_4970V3.1">
    <property type="protein sequence ID" value="Pp3c12_4970V3.1"/>
    <property type="gene ID" value="Pp3c12_4970"/>
</dbReference>
<reference evidence="1 3" key="2">
    <citation type="journal article" date="2018" name="Plant J.">
        <title>The Physcomitrella patens chromosome-scale assembly reveals moss genome structure and evolution.</title>
        <authorList>
            <person name="Lang D."/>
            <person name="Ullrich K.K."/>
            <person name="Murat F."/>
            <person name="Fuchs J."/>
            <person name="Jenkins J."/>
            <person name="Haas F.B."/>
            <person name="Piednoel M."/>
            <person name="Gundlach H."/>
            <person name="Van Bel M."/>
            <person name="Meyberg R."/>
            <person name="Vives C."/>
            <person name="Morata J."/>
            <person name="Symeonidi A."/>
            <person name="Hiss M."/>
            <person name="Muchero W."/>
            <person name="Kamisugi Y."/>
            <person name="Saleh O."/>
            <person name="Blanc G."/>
            <person name="Decker E.L."/>
            <person name="van Gessel N."/>
            <person name="Grimwood J."/>
            <person name="Hayes R.D."/>
            <person name="Graham S.W."/>
            <person name="Gunter L.E."/>
            <person name="McDaniel S.F."/>
            <person name="Hoernstein S.N.W."/>
            <person name="Larsson A."/>
            <person name="Li F.W."/>
            <person name="Perroud P.F."/>
            <person name="Phillips J."/>
            <person name="Ranjan P."/>
            <person name="Rokshar D.S."/>
            <person name="Rothfels C.J."/>
            <person name="Schneider L."/>
            <person name="Shu S."/>
            <person name="Stevenson D.W."/>
            <person name="Thummler F."/>
            <person name="Tillich M."/>
            <person name="Villarreal Aguilar J.C."/>
            <person name="Widiez T."/>
            <person name="Wong G.K."/>
            <person name="Wymore A."/>
            <person name="Zhang Y."/>
            <person name="Zimmer A.D."/>
            <person name="Quatrano R.S."/>
            <person name="Mayer K.F.X."/>
            <person name="Goodstein D."/>
            <person name="Casacuberta J.M."/>
            <person name="Vandepoele K."/>
            <person name="Reski R."/>
            <person name="Cuming A.C."/>
            <person name="Tuskan G.A."/>
            <person name="Maumus F."/>
            <person name="Salse J."/>
            <person name="Schmutz J."/>
            <person name="Rensing S.A."/>
        </authorList>
    </citation>
    <scope>NUCLEOTIDE SEQUENCE [LARGE SCALE GENOMIC DNA]</scope>
    <source>
        <strain evidence="2 3">cv. Gransden 2004</strain>
    </source>
</reference>
<dbReference type="InParanoid" id="A0A2K1JPI5"/>